<evidence type="ECO:0000313" key="2">
    <source>
        <dbReference type="EMBL" id="MFA9949415.1"/>
    </source>
</evidence>
<name>A0ABV4UDW9_9RHOO</name>
<feature type="transmembrane region" description="Helical" evidence="1">
    <location>
        <begin position="72"/>
        <end position="90"/>
    </location>
</feature>
<feature type="transmembrane region" description="Helical" evidence="1">
    <location>
        <begin position="33"/>
        <end position="52"/>
    </location>
</feature>
<proteinExistence type="predicted"/>
<keyword evidence="1" id="KW-0472">Membrane</keyword>
<accession>A0ABV4UDW9</accession>
<keyword evidence="1" id="KW-0812">Transmembrane</keyword>
<dbReference type="RefSeq" id="WP_418890546.1">
    <property type="nucleotide sequence ID" value="NZ_JBEUWX010000002.1"/>
</dbReference>
<reference evidence="3" key="1">
    <citation type="submission" date="2024-06" db="EMBL/GenBank/DDBJ databases">
        <title>Radixoralia hellwigii gen. nov., sp nov., isolated from a root canal in the human oral cavity.</title>
        <authorList>
            <person name="Bartsch S."/>
            <person name="Wittmer A."/>
            <person name="Schulz A.-K."/>
            <person name="Neumann-Schaal M."/>
            <person name="Wolf J."/>
            <person name="Gronow S."/>
            <person name="Tennert C."/>
            <person name="Haecker G."/>
            <person name="Cieplik F."/>
            <person name="Al-Ahmad A."/>
        </authorList>
    </citation>
    <scope>NUCLEOTIDE SEQUENCE [LARGE SCALE GENOMIC DNA]</scope>
    <source>
        <strain evidence="3">Wk13</strain>
    </source>
</reference>
<protein>
    <submittedName>
        <fullName evidence="2">Uncharacterized protein</fullName>
    </submittedName>
</protein>
<gene>
    <name evidence="2" type="ORF">ABCS64_03580</name>
</gene>
<feature type="transmembrane region" description="Helical" evidence="1">
    <location>
        <begin position="126"/>
        <end position="148"/>
    </location>
</feature>
<comment type="caution">
    <text evidence="2">The sequence shown here is derived from an EMBL/GenBank/DDBJ whole genome shotgun (WGS) entry which is preliminary data.</text>
</comment>
<sequence>MKNSTNKNTTDTSVDKEMPLKKRKALYKRTKDMLRTHSLGGVVAGVCTTYVSLESAPDKNIPVIDFIKSNMLYIYLSILFMCIVFAIHFYRKDISIYSEFFKKLNQSDYLRDISDEESALISTQSLFQAFAVLIFSMFVSSFIAFMILREAFA</sequence>
<keyword evidence="3" id="KW-1185">Reference proteome</keyword>
<dbReference type="Proteomes" id="UP001574673">
    <property type="component" value="Unassembled WGS sequence"/>
</dbReference>
<evidence type="ECO:0000256" key="1">
    <source>
        <dbReference type="SAM" id="Phobius"/>
    </source>
</evidence>
<evidence type="ECO:0000313" key="3">
    <source>
        <dbReference type="Proteomes" id="UP001574673"/>
    </source>
</evidence>
<organism evidence="2 3">
    <name type="scientific">Dentiradicibacter hellwigii</name>
    <dbReference type="NCBI Taxonomy" id="3149053"/>
    <lineage>
        <taxon>Bacteria</taxon>
        <taxon>Pseudomonadati</taxon>
        <taxon>Pseudomonadota</taxon>
        <taxon>Betaproteobacteria</taxon>
        <taxon>Rhodocyclales</taxon>
        <taxon>Rhodocyclaceae</taxon>
        <taxon>Dentiradicibacter</taxon>
    </lineage>
</organism>
<keyword evidence="1" id="KW-1133">Transmembrane helix</keyword>
<dbReference type="EMBL" id="JBEUWX010000002">
    <property type="protein sequence ID" value="MFA9949415.1"/>
    <property type="molecule type" value="Genomic_DNA"/>
</dbReference>